<organism evidence="6 7">
    <name type="scientific">Sinocyclocheilus anshuiensis</name>
    <dbReference type="NCBI Taxonomy" id="1608454"/>
    <lineage>
        <taxon>Eukaryota</taxon>
        <taxon>Metazoa</taxon>
        <taxon>Chordata</taxon>
        <taxon>Craniata</taxon>
        <taxon>Vertebrata</taxon>
        <taxon>Euteleostomi</taxon>
        <taxon>Actinopterygii</taxon>
        <taxon>Neopterygii</taxon>
        <taxon>Teleostei</taxon>
        <taxon>Ostariophysi</taxon>
        <taxon>Cypriniformes</taxon>
        <taxon>Cyprinidae</taxon>
        <taxon>Cyprininae</taxon>
        <taxon>Sinocyclocheilus</taxon>
    </lineage>
</organism>
<dbReference type="PROSITE" id="PS50049">
    <property type="entry name" value="THD_2"/>
    <property type="match status" value="1"/>
</dbReference>
<dbReference type="GO" id="GO:0006955">
    <property type="term" value="P:immune response"/>
    <property type="evidence" value="ECO:0007669"/>
    <property type="project" value="InterPro"/>
</dbReference>
<reference evidence="6" key="2">
    <citation type="submission" date="2025-09" db="UniProtKB">
        <authorList>
            <consortium name="Ensembl"/>
        </authorList>
    </citation>
    <scope>IDENTIFICATION</scope>
</reference>
<comment type="similarity">
    <text evidence="2">Belongs to the tumor necrosis factor family.</text>
</comment>
<accession>A0A671NX81</accession>
<dbReference type="SUPFAM" id="SSF49842">
    <property type="entry name" value="TNF-like"/>
    <property type="match status" value="1"/>
</dbReference>
<evidence type="ECO:0000256" key="4">
    <source>
        <dbReference type="ARBA" id="ARBA00023136"/>
    </source>
</evidence>
<comment type="subcellular location">
    <subcellularLocation>
        <location evidence="1">Membrane</location>
    </subcellularLocation>
</comment>
<name>A0A671NX81_9TELE</name>
<keyword evidence="7" id="KW-1185">Reference proteome</keyword>
<dbReference type="GO" id="GO:0005125">
    <property type="term" value="F:cytokine activity"/>
    <property type="evidence" value="ECO:0007669"/>
    <property type="project" value="UniProtKB-KW"/>
</dbReference>
<dbReference type="PANTHER" id="PTHR11471:SF34">
    <property type="entry name" value="TUMOR NECROSIS FACTOR LIGAND SUPERFAMILY MEMBER 14"/>
    <property type="match status" value="1"/>
</dbReference>
<dbReference type="InterPro" id="IPR008983">
    <property type="entry name" value="Tumour_necrosis_fac-like_dom"/>
</dbReference>
<dbReference type="Gene3D" id="2.60.120.40">
    <property type="match status" value="1"/>
</dbReference>
<sequence>TSSARSLTWRTATSASIRGNSYLGGIFQLFKGDSVFVKVNNSSQVHGEAYENFFGAFMV</sequence>
<evidence type="ECO:0000256" key="1">
    <source>
        <dbReference type="ARBA" id="ARBA00004370"/>
    </source>
</evidence>
<dbReference type="InterPro" id="IPR006052">
    <property type="entry name" value="TNF_dom"/>
</dbReference>
<proteinExistence type="inferred from homology"/>
<evidence type="ECO:0000256" key="2">
    <source>
        <dbReference type="ARBA" id="ARBA00008670"/>
    </source>
</evidence>
<protein>
    <recommendedName>
        <fullName evidence="5">THD domain-containing protein</fullName>
    </recommendedName>
</protein>
<evidence type="ECO:0000313" key="7">
    <source>
        <dbReference type="Proteomes" id="UP000472260"/>
    </source>
</evidence>
<reference evidence="6" key="1">
    <citation type="submission" date="2025-08" db="UniProtKB">
        <authorList>
            <consortium name="Ensembl"/>
        </authorList>
    </citation>
    <scope>IDENTIFICATION</scope>
</reference>
<dbReference type="Proteomes" id="UP000472260">
    <property type="component" value="Unassembled WGS sequence"/>
</dbReference>
<keyword evidence="4" id="KW-0472">Membrane</keyword>
<dbReference type="AlphaFoldDB" id="A0A671NX81"/>
<dbReference type="GO" id="GO:0005615">
    <property type="term" value="C:extracellular space"/>
    <property type="evidence" value="ECO:0007669"/>
    <property type="project" value="UniProtKB-KW"/>
</dbReference>
<dbReference type="GO" id="GO:0016020">
    <property type="term" value="C:membrane"/>
    <property type="evidence" value="ECO:0007669"/>
    <property type="project" value="UniProtKB-SubCell"/>
</dbReference>
<evidence type="ECO:0000259" key="5">
    <source>
        <dbReference type="PROSITE" id="PS50049"/>
    </source>
</evidence>
<dbReference type="Ensembl" id="ENSSANT00000051282.1">
    <property type="protein sequence ID" value="ENSSANP00000048224.1"/>
    <property type="gene ID" value="ENSSANG00000024252.1"/>
</dbReference>
<dbReference type="PANTHER" id="PTHR11471">
    <property type="entry name" value="TUMOR NECROSIS FACTOR FAMILY MEMBER"/>
    <property type="match status" value="1"/>
</dbReference>
<keyword evidence="3" id="KW-0202">Cytokine</keyword>
<evidence type="ECO:0000256" key="3">
    <source>
        <dbReference type="ARBA" id="ARBA00022514"/>
    </source>
</evidence>
<dbReference type="GO" id="GO:0005164">
    <property type="term" value="F:tumor necrosis factor receptor binding"/>
    <property type="evidence" value="ECO:0007669"/>
    <property type="project" value="InterPro"/>
</dbReference>
<feature type="domain" description="THD" evidence="5">
    <location>
        <begin position="1"/>
        <end position="59"/>
    </location>
</feature>
<evidence type="ECO:0000313" key="6">
    <source>
        <dbReference type="Ensembl" id="ENSSANP00000048224.1"/>
    </source>
</evidence>
<dbReference type="Pfam" id="PF00229">
    <property type="entry name" value="TNF"/>
    <property type="match status" value="1"/>
</dbReference>